<protein>
    <recommendedName>
        <fullName evidence="1">Replication-associated protein ORF2/G2P domain-containing protein</fullName>
    </recommendedName>
</protein>
<dbReference type="RefSeq" id="WP_100265907.1">
    <property type="nucleotide sequence ID" value="NZ_CP018800.1"/>
</dbReference>
<accession>A0A2K8LCE5</accession>
<gene>
    <name evidence="2" type="ORF">Ga0123462_1726</name>
</gene>
<dbReference type="InterPro" id="IPR056906">
    <property type="entry name" value="ORF2/G2P_dom"/>
</dbReference>
<proteinExistence type="predicted"/>
<dbReference type="Pfam" id="PF23343">
    <property type="entry name" value="REP_ORF2-G2P"/>
    <property type="match status" value="1"/>
</dbReference>
<dbReference type="AlphaFoldDB" id="A0A2K8LCE5"/>
<evidence type="ECO:0000313" key="3">
    <source>
        <dbReference type="Proteomes" id="UP000231637"/>
    </source>
</evidence>
<dbReference type="Proteomes" id="UP000231637">
    <property type="component" value="Chromosome"/>
</dbReference>
<evidence type="ECO:0000313" key="2">
    <source>
        <dbReference type="EMBL" id="ATX82574.1"/>
    </source>
</evidence>
<dbReference type="KEGG" id="mfn:Ga0123462_1726"/>
<organism evidence="2 3">
    <name type="scientific">Mariprofundus ferrinatatus</name>
    <dbReference type="NCBI Taxonomy" id="1921087"/>
    <lineage>
        <taxon>Bacteria</taxon>
        <taxon>Pseudomonadati</taxon>
        <taxon>Pseudomonadota</taxon>
        <taxon>Candidatius Mariprofundia</taxon>
        <taxon>Mariprofundales</taxon>
        <taxon>Mariprofundaceae</taxon>
        <taxon>Mariprofundus</taxon>
    </lineage>
</organism>
<evidence type="ECO:0000259" key="1">
    <source>
        <dbReference type="Pfam" id="PF23343"/>
    </source>
</evidence>
<sequence length="305" mass="36201">MEKKTPSELLTPPEYYYLQIFKEDVVYKTRSDYCDIRRHKNKTKKDESEESSRGRIQEFSKKSKYRLIHQLRNSQQTFKQFITLTYPKDYPMDGAIVKSHLNTLLTRLRQEFSGIHYLWVIEAQSRGAPHFHIIINQAIPTKKKIDKDGQYFYSECWSKRWSKITGNEKDKHHVRRGFRIDPITTSNGKKLASYMAKYYSKNEQKEFAKDFINIGRFWGATRGFTQPIVQGVYCASELKWMLKLCFHYANLERSKAGLKRYAFDADRGCSIWGFRKIFFEKVVPLFGDRLSRPYKDLEKPPTLYG</sequence>
<reference evidence="2 3" key="1">
    <citation type="submission" date="2016-12" db="EMBL/GenBank/DDBJ databases">
        <title>Isolation and genomic insights into novel planktonic Zetaproteobacteria from stratified waters of the Chesapeake Bay.</title>
        <authorList>
            <person name="McAllister S.M."/>
            <person name="Kato S."/>
            <person name="Chan C.S."/>
            <person name="Chiu B.K."/>
            <person name="Field E.K."/>
        </authorList>
    </citation>
    <scope>NUCLEOTIDE SEQUENCE [LARGE SCALE GENOMIC DNA]</scope>
    <source>
        <strain evidence="2 3">CP-8</strain>
    </source>
</reference>
<dbReference type="EMBL" id="CP018800">
    <property type="protein sequence ID" value="ATX82574.1"/>
    <property type="molecule type" value="Genomic_DNA"/>
</dbReference>
<dbReference type="OrthoDB" id="9129069at2"/>
<feature type="domain" description="Replication-associated protein ORF2/G2P" evidence="1">
    <location>
        <begin position="80"/>
        <end position="202"/>
    </location>
</feature>
<keyword evidence="3" id="KW-1185">Reference proteome</keyword>
<name>A0A2K8LCE5_9PROT</name>